<comment type="caution">
    <text evidence="5">The sequence shown here is derived from an EMBL/GenBank/DDBJ whole genome shotgun (WGS) entry which is preliminary data.</text>
</comment>
<dbReference type="Gene3D" id="1.20.1250.20">
    <property type="entry name" value="MFS general substrate transporter like domains"/>
    <property type="match status" value="2"/>
</dbReference>
<keyword evidence="3" id="KW-0812">Transmembrane</keyword>
<feature type="transmembrane region" description="Helical" evidence="3">
    <location>
        <begin position="76"/>
        <end position="100"/>
    </location>
</feature>
<proteinExistence type="predicted"/>
<dbReference type="InterPro" id="IPR036259">
    <property type="entry name" value="MFS_trans_sf"/>
</dbReference>
<keyword evidence="6" id="KW-1185">Reference proteome</keyword>
<dbReference type="SUPFAM" id="SSF103473">
    <property type="entry name" value="MFS general substrate transporter"/>
    <property type="match status" value="1"/>
</dbReference>
<feature type="compositionally biased region" description="Polar residues" evidence="2">
    <location>
        <begin position="425"/>
        <end position="436"/>
    </location>
</feature>
<dbReference type="InterPro" id="IPR011701">
    <property type="entry name" value="MFS"/>
</dbReference>
<feature type="transmembrane region" description="Helical" evidence="3">
    <location>
        <begin position="305"/>
        <end position="326"/>
    </location>
</feature>
<evidence type="ECO:0000259" key="4">
    <source>
        <dbReference type="PROSITE" id="PS50850"/>
    </source>
</evidence>
<protein>
    <recommendedName>
        <fullName evidence="4">Major facilitator superfamily (MFS) profile domain-containing protein</fullName>
    </recommendedName>
</protein>
<dbReference type="EMBL" id="CAJFDH010000006">
    <property type="protein sequence ID" value="CAD5230185.1"/>
    <property type="molecule type" value="Genomic_DNA"/>
</dbReference>
<feature type="transmembrane region" description="Helical" evidence="3">
    <location>
        <begin position="52"/>
        <end position="70"/>
    </location>
</feature>
<organism evidence="5 6">
    <name type="scientific">Bursaphelenchus okinawaensis</name>
    <dbReference type="NCBI Taxonomy" id="465554"/>
    <lineage>
        <taxon>Eukaryota</taxon>
        <taxon>Metazoa</taxon>
        <taxon>Ecdysozoa</taxon>
        <taxon>Nematoda</taxon>
        <taxon>Chromadorea</taxon>
        <taxon>Rhabditida</taxon>
        <taxon>Tylenchina</taxon>
        <taxon>Tylenchomorpha</taxon>
        <taxon>Aphelenchoidea</taxon>
        <taxon>Aphelenchoididae</taxon>
        <taxon>Bursaphelenchus</taxon>
    </lineage>
</organism>
<feature type="domain" description="Major facilitator superfamily (MFS) profile" evidence="4">
    <location>
        <begin position="1"/>
        <end position="398"/>
    </location>
</feature>
<evidence type="ECO:0000313" key="6">
    <source>
        <dbReference type="Proteomes" id="UP000614601"/>
    </source>
</evidence>
<evidence type="ECO:0000256" key="3">
    <source>
        <dbReference type="SAM" id="Phobius"/>
    </source>
</evidence>
<dbReference type="GO" id="GO:0022857">
    <property type="term" value="F:transmembrane transporter activity"/>
    <property type="evidence" value="ECO:0007669"/>
    <property type="project" value="InterPro"/>
</dbReference>
<sequence>MASDSNTTVIETFPPLDYTQYEITQTNWALGLGTAIGTIPFSEVYSRYGAKYPFFGACILSALATALMPFGAESHFVWLLVLRVLQGIAFAADFASVGLLCSKWSTVEQTGLFISLVTIYSPLSVGFTNVLSGIVCGSNLGWPMVYHFHAVVAIVAASFWLVFYEDSPAMSSRVSPKELDRIREGRAKKELDYGEPAPYGKLLKDPIIWSIWFSGSMEVFSTNFLAIYAPLYIRYALGYTVEFTGYYSGVARMMQVPLRLTVGFFGHKVTFLSEKNRIITYNTIALVGGGISMLLTPITSHHIPFLGIFFMCMVNFTTGVCSCGYWQSALLYSRQHSHFVMAVVLFSKCINLFLSPLLVAIFVPDVDQNSQWTIIFVGVGVLMILAGVIFIKYSEATPAKYLEKSEKITVDFPKDEKQDTKEDTTVTSGNLKVSSV</sequence>
<dbReference type="PANTHER" id="PTHR45757">
    <property type="entry name" value="PROTEIN CBG23364-RELATED"/>
    <property type="match status" value="1"/>
</dbReference>
<feature type="transmembrane region" description="Helical" evidence="3">
    <location>
        <begin position="278"/>
        <end position="299"/>
    </location>
</feature>
<dbReference type="InterPro" id="IPR020846">
    <property type="entry name" value="MFS_dom"/>
</dbReference>
<gene>
    <name evidence="5" type="ORF">BOKJ2_LOCUS14009</name>
</gene>
<dbReference type="PANTHER" id="PTHR45757:SF17">
    <property type="entry name" value="MAJOR FACILITATOR SUPERFAMILY (MFS) PROFILE DOMAIN-CONTAINING PROTEIN"/>
    <property type="match status" value="1"/>
</dbReference>
<keyword evidence="3" id="KW-0472">Membrane</keyword>
<feature type="compositionally biased region" description="Basic and acidic residues" evidence="2">
    <location>
        <begin position="413"/>
        <end position="424"/>
    </location>
</feature>
<dbReference type="GO" id="GO:0016020">
    <property type="term" value="C:membrane"/>
    <property type="evidence" value="ECO:0007669"/>
    <property type="project" value="UniProtKB-SubCell"/>
</dbReference>
<comment type="subcellular location">
    <subcellularLocation>
        <location evidence="1">Membrane</location>
        <topology evidence="1">Multi-pass membrane protein</topology>
    </subcellularLocation>
</comment>
<dbReference type="OrthoDB" id="2985014at2759"/>
<feature type="transmembrane region" description="Helical" evidence="3">
    <location>
        <begin position="144"/>
        <end position="163"/>
    </location>
</feature>
<dbReference type="EMBL" id="CAJFCW020000006">
    <property type="protein sequence ID" value="CAG9127574.1"/>
    <property type="molecule type" value="Genomic_DNA"/>
</dbReference>
<evidence type="ECO:0000313" key="5">
    <source>
        <dbReference type="EMBL" id="CAD5230185.1"/>
    </source>
</evidence>
<dbReference type="AlphaFoldDB" id="A0A811LKN7"/>
<dbReference type="Proteomes" id="UP000614601">
    <property type="component" value="Unassembled WGS sequence"/>
</dbReference>
<evidence type="ECO:0000256" key="1">
    <source>
        <dbReference type="ARBA" id="ARBA00004141"/>
    </source>
</evidence>
<accession>A0A811LKN7</accession>
<feature type="transmembrane region" description="Helical" evidence="3">
    <location>
        <begin position="369"/>
        <end position="391"/>
    </location>
</feature>
<dbReference type="Proteomes" id="UP000783686">
    <property type="component" value="Unassembled WGS sequence"/>
</dbReference>
<dbReference type="PROSITE" id="PS50850">
    <property type="entry name" value="MFS"/>
    <property type="match status" value="1"/>
</dbReference>
<evidence type="ECO:0000256" key="2">
    <source>
        <dbReference type="SAM" id="MobiDB-lite"/>
    </source>
</evidence>
<dbReference type="Pfam" id="PF07690">
    <property type="entry name" value="MFS_1"/>
    <property type="match status" value="1"/>
</dbReference>
<feature type="region of interest" description="Disordered" evidence="2">
    <location>
        <begin position="413"/>
        <end position="436"/>
    </location>
</feature>
<reference evidence="5" key="1">
    <citation type="submission" date="2020-09" db="EMBL/GenBank/DDBJ databases">
        <authorList>
            <person name="Kikuchi T."/>
        </authorList>
    </citation>
    <scope>NUCLEOTIDE SEQUENCE</scope>
    <source>
        <strain evidence="5">SH1</strain>
    </source>
</reference>
<name>A0A811LKN7_9BILA</name>
<feature type="transmembrane region" description="Helical" evidence="3">
    <location>
        <begin position="338"/>
        <end position="363"/>
    </location>
</feature>
<feature type="transmembrane region" description="Helical" evidence="3">
    <location>
        <begin position="112"/>
        <end position="132"/>
    </location>
</feature>
<keyword evidence="3" id="KW-1133">Transmembrane helix</keyword>